<dbReference type="Gene3D" id="1.25.40.10">
    <property type="entry name" value="Tetratricopeptide repeat domain"/>
    <property type="match status" value="1"/>
</dbReference>
<sequence>MVKDSLEQAQKGEVDRAEHQLSATLTMQPDNAFLRRQRAAIRLLGNDPTGAVQDIGISLNEDPRDPTAWMMLAEAQEKLHHSDLALHAFEEAISCTPYLPDKDKRLAHYKQRALGRED</sequence>
<evidence type="ECO:0000256" key="1">
    <source>
        <dbReference type="SAM" id="MobiDB-lite"/>
    </source>
</evidence>
<name>A0ABQ0NZL9_9PROT</name>
<dbReference type="InterPro" id="IPR011990">
    <property type="entry name" value="TPR-like_helical_dom_sf"/>
</dbReference>
<dbReference type="EMBL" id="BAQD01000021">
    <property type="protein sequence ID" value="GBQ07134.1"/>
    <property type="molecule type" value="Genomic_DNA"/>
</dbReference>
<evidence type="ECO:0000313" key="2">
    <source>
        <dbReference type="EMBL" id="GBQ07134.1"/>
    </source>
</evidence>
<reference evidence="2" key="1">
    <citation type="submission" date="2013-04" db="EMBL/GenBank/DDBJ databases">
        <title>The genome sequencing project of 58 acetic acid bacteria.</title>
        <authorList>
            <person name="Okamoto-Kainuma A."/>
            <person name="Ishikawa M."/>
            <person name="Umino S."/>
            <person name="Koizumi Y."/>
            <person name="Shiwa Y."/>
            <person name="Yoshikawa H."/>
            <person name="Matsutani M."/>
            <person name="Matsushita K."/>
        </authorList>
    </citation>
    <scope>NUCLEOTIDE SEQUENCE</scope>
    <source>
        <strain evidence="2">DSM 15669</strain>
    </source>
</reference>
<dbReference type="Proteomes" id="UP001062901">
    <property type="component" value="Unassembled WGS sequence"/>
</dbReference>
<gene>
    <name evidence="2" type="ORF">AA15669_1243</name>
</gene>
<feature type="compositionally biased region" description="Basic and acidic residues" evidence="1">
    <location>
        <begin position="1"/>
        <end position="19"/>
    </location>
</feature>
<protein>
    <recommendedName>
        <fullName evidence="4">Tetratricopeptide repeat protein</fullName>
    </recommendedName>
</protein>
<accession>A0ABQ0NZL9</accession>
<evidence type="ECO:0008006" key="4">
    <source>
        <dbReference type="Google" id="ProtNLM"/>
    </source>
</evidence>
<proteinExistence type="predicted"/>
<organism evidence="2 3">
    <name type="scientific">Saccharibacter floricola DSM 15669</name>
    <dbReference type="NCBI Taxonomy" id="1123227"/>
    <lineage>
        <taxon>Bacteria</taxon>
        <taxon>Pseudomonadati</taxon>
        <taxon>Pseudomonadota</taxon>
        <taxon>Alphaproteobacteria</taxon>
        <taxon>Acetobacterales</taxon>
        <taxon>Acetobacteraceae</taxon>
        <taxon>Saccharibacter</taxon>
    </lineage>
</organism>
<dbReference type="SUPFAM" id="SSF48452">
    <property type="entry name" value="TPR-like"/>
    <property type="match status" value="1"/>
</dbReference>
<feature type="region of interest" description="Disordered" evidence="1">
    <location>
        <begin position="1"/>
        <end position="23"/>
    </location>
</feature>
<keyword evidence="3" id="KW-1185">Reference proteome</keyword>
<evidence type="ECO:0000313" key="3">
    <source>
        <dbReference type="Proteomes" id="UP001062901"/>
    </source>
</evidence>
<comment type="caution">
    <text evidence="2">The sequence shown here is derived from an EMBL/GenBank/DDBJ whole genome shotgun (WGS) entry which is preliminary data.</text>
</comment>